<dbReference type="PROSITE" id="PS51186">
    <property type="entry name" value="GNAT"/>
    <property type="match status" value="1"/>
</dbReference>
<dbReference type="OrthoDB" id="9999715at2759"/>
<dbReference type="SUPFAM" id="SSF55729">
    <property type="entry name" value="Acyl-CoA N-acyltransferases (Nat)"/>
    <property type="match status" value="1"/>
</dbReference>
<comment type="caution">
    <text evidence="2">The sequence shown here is derived from an EMBL/GenBank/DDBJ whole genome shotgun (WGS) entry which is preliminary data.</text>
</comment>
<dbReference type="InterPro" id="IPR016181">
    <property type="entry name" value="Acyl_CoA_acyltransferase"/>
</dbReference>
<sequence length="197" mass="23104">MADNYLHRSNNDIDYYKIKMFRDNMDSIPSYPLPSGYSIKFYEENSNDEQKWAEIATAAGEFHTVQEGYDRFINEFLKNENRHLYPERLHFLVSPEGKYIGTAWAWFGELDGEQQGSLYWVSIIPEFQGKKLAKPLVTTVLKKISEYSNKCFLDSQTTSWRAINMYADLGFKPYMNMSNSEQAWNALSRICHRSFQP</sequence>
<dbReference type="InterPro" id="IPR000182">
    <property type="entry name" value="GNAT_dom"/>
</dbReference>
<dbReference type="GO" id="GO:0016747">
    <property type="term" value="F:acyltransferase activity, transferring groups other than amino-acyl groups"/>
    <property type="evidence" value="ECO:0007669"/>
    <property type="project" value="InterPro"/>
</dbReference>
<evidence type="ECO:0000259" key="1">
    <source>
        <dbReference type="PROSITE" id="PS51186"/>
    </source>
</evidence>
<dbReference type="Proteomes" id="UP000663828">
    <property type="component" value="Unassembled WGS sequence"/>
</dbReference>
<evidence type="ECO:0000313" key="4">
    <source>
        <dbReference type="Proteomes" id="UP000663828"/>
    </source>
</evidence>
<protein>
    <recommendedName>
        <fullName evidence="1">N-acetyltransferase domain-containing protein</fullName>
    </recommendedName>
</protein>
<evidence type="ECO:0000313" key="2">
    <source>
        <dbReference type="EMBL" id="CAF0765558.1"/>
    </source>
</evidence>
<evidence type="ECO:0000313" key="5">
    <source>
        <dbReference type="Proteomes" id="UP000663852"/>
    </source>
</evidence>
<proteinExistence type="predicted"/>
<dbReference type="Proteomes" id="UP000663852">
    <property type="component" value="Unassembled WGS sequence"/>
</dbReference>
<dbReference type="Pfam" id="PF00583">
    <property type="entry name" value="Acetyltransf_1"/>
    <property type="match status" value="1"/>
</dbReference>
<reference evidence="2" key="1">
    <citation type="submission" date="2021-02" db="EMBL/GenBank/DDBJ databases">
        <authorList>
            <person name="Nowell W R."/>
        </authorList>
    </citation>
    <scope>NUCLEOTIDE SEQUENCE</scope>
</reference>
<feature type="domain" description="N-acetyltransferase" evidence="1">
    <location>
        <begin position="39"/>
        <end position="190"/>
    </location>
</feature>
<dbReference type="EMBL" id="CAJNOJ010000007">
    <property type="protein sequence ID" value="CAF0765558.1"/>
    <property type="molecule type" value="Genomic_DNA"/>
</dbReference>
<accession>A0A813QCZ2</accession>
<dbReference type="EMBL" id="CAJNOR010000204">
    <property type="protein sequence ID" value="CAF0838877.1"/>
    <property type="molecule type" value="Genomic_DNA"/>
</dbReference>
<dbReference type="Gene3D" id="3.40.630.30">
    <property type="match status" value="1"/>
</dbReference>
<keyword evidence="4" id="KW-1185">Reference proteome</keyword>
<evidence type="ECO:0000313" key="3">
    <source>
        <dbReference type="EMBL" id="CAF0838877.1"/>
    </source>
</evidence>
<organism evidence="2 5">
    <name type="scientific">Adineta ricciae</name>
    <name type="common">Rotifer</name>
    <dbReference type="NCBI Taxonomy" id="249248"/>
    <lineage>
        <taxon>Eukaryota</taxon>
        <taxon>Metazoa</taxon>
        <taxon>Spiralia</taxon>
        <taxon>Gnathifera</taxon>
        <taxon>Rotifera</taxon>
        <taxon>Eurotatoria</taxon>
        <taxon>Bdelloidea</taxon>
        <taxon>Adinetida</taxon>
        <taxon>Adinetidae</taxon>
        <taxon>Adineta</taxon>
    </lineage>
</organism>
<dbReference type="AlphaFoldDB" id="A0A813QCZ2"/>
<gene>
    <name evidence="2" type="ORF">EDS130_LOCUS3029</name>
    <name evidence="3" type="ORF">XAT740_LOCUS4860</name>
</gene>
<name>A0A813QCZ2_ADIRI</name>